<dbReference type="SUPFAM" id="SSF51306">
    <property type="entry name" value="LexA/Signal peptidase"/>
    <property type="match status" value="1"/>
</dbReference>
<dbReference type="GO" id="GO:0006627">
    <property type="term" value="P:protein processing involved in protein targeting to mitochondrion"/>
    <property type="evidence" value="ECO:0007669"/>
    <property type="project" value="InterPro"/>
</dbReference>
<keyword evidence="15" id="KW-1185">Reference proteome</keyword>
<feature type="active site" evidence="11">
    <location>
        <position position="81"/>
    </location>
</feature>
<feature type="active site" evidence="11">
    <location>
        <position position="34"/>
    </location>
</feature>
<evidence type="ECO:0000256" key="3">
    <source>
        <dbReference type="ARBA" id="ARBA00011805"/>
    </source>
</evidence>
<evidence type="ECO:0000259" key="13">
    <source>
        <dbReference type="Pfam" id="PF10502"/>
    </source>
</evidence>
<dbReference type="Gene3D" id="2.10.109.10">
    <property type="entry name" value="Umud Fragment, subunit A"/>
    <property type="match status" value="1"/>
</dbReference>
<dbReference type="EC" id="3.4.21.-" evidence="12"/>
<sequence length="171" mass="19025">MGLRPVIRNILIGIPIGITFVDTVGYVARVEGVSMQPSLNPDNKKYDYVFLNRWSIHSYNINHGDIISFTSPKYPSQKLIKRIIGLEGDEIRTIGYKYPVVKVPEGHCWVEGDNTGHTVDSNTFGAISLGLISGKATCIVWPPSRWQSLGPSVPATRTPIKLSKKYQQTIL</sequence>
<proteinExistence type="inferred from homology"/>
<dbReference type="PANTHER" id="PTHR46041">
    <property type="entry name" value="MITOCHONDRIAL INNER MEMBRANE PROTEASE SUBUNIT 2"/>
    <property type="match status" value="1"/>
</dbReference>
<dbReference type="EMBL" id="JACMRX010000003">
    <property type="protein sequence ID" value="KAF7993581.1"/>
    <property type="molecule type" value="Genomic_DNA"/>
</dbReference>
<keyword evidence="4 12" id="KW-0645">Protease</keyword>
<feature type="domain" description="Peptidase S26" evidence="13">
    <location>
        <begin position="8"/>
        <end position="92"/>
    </location>
</feature>
<dbReference type="InterPro" id="IPR036286">
    <property type="entry name" value="LexA/Signal_pep-like_sf"/>
</dbReference>
<comment type="similarity">
    <text evidence="2">Belongs to the peptidase S26 family. IMP2 subfamily.</text>
</comment>
<dbReference type="PRINTS" id="PR00727">
    <property type="entry name" value="LEADERPTASE"/>
</dbReference>
<keyword evidence="6 12" id="KW-0999">Mitochondrion inner membrane</keyword>
<dbReference type="CDD" id="cd06530">
    <property type="entry name" value="S26_SPase_I"/>
    <property type="match status" value="1"/>
</dbReference>
<name>A0A834XVI0_APHGI</name>
<comment type="subunit">
    <text evidence="3">Heterodimer of 2 subunits, IMMPL1 and IMMPL2.</text>
</comment>
<comment type="caution">
    <text evidence="14">The sequence shown here is derived from an EMBL/GenBank/DDBJ whole genome shotgun (WGS) entry which is preliminary data.</text>
</comment>
<dbReference type="GO" id="GO:0042720">
    <property type="term" value="C:mitochondrial inner membrane peptidase complex"/>
    <property type="evidence" value="ECO:0007669"/>
    <property type="project" value="InterPro"/>
</dbReference>
<evidence type="ECO:0000313" key="14">
    <source>
        <dbReference type="EMBL" id="KAF7993581.1"/>
    </source>
</evidence>
<evidence type="ECO:0000256" key="6">
    <source>
        <dbReference type="ARBA" id="ARBA00022792"/>
    </source>
</evidence>
<evidence type="ECO:0000256" key="1">
    <source>
        <dbReference type="ARBA" id="ARBA00004434"/>
    </source>
</evidence>
<keyword evidence="5" id="KW-0812">Transmembrane</keyword>
<evidence type="ECO:0000256" key="4">
    <source>
        <dbReference type="ARBA" id="ARBA00022670"/>
    </source>
</evidence>
<keyword evidence="7 12" id="KW-0378">Hydrolase</keyword>
<dbReference type="GO" id="GO:0004252">
    <property type="term" value="F:serine-type endopeptidase activity"/>
    <property type="evidence" value="ECO:0007669"/>
    <property type="project" value="InterPro"/>
</dbReference>
<evidence type="ECO:0000313" key="15">
    <source>
        <dbReference type="Proteomes" id="UP000639338"/>
    </source>
</evidence>
<gene>
    <name evidence="14" type="ORF">HCN44_010176</name>
</gene>
<dbReference type="AlphaFoldDB" id="A0A834XVI0"/>
<dbReference type="InterPro" id="IPR037730">
    <property type="entry name" value="IMP2"/>
</dbReference>
<accession>A0A834XVI0</accession>
<keyword evidence="8" id="KW-1133">Transmembrane helix</keyword>
<dbReference type="GO" id="GO:0006465">
    <property type="term" value="P:signal peptide processing"/>
    <property type="evidence" value="ECO:0007669"/>
    <property type="project" value="InterPro"/>
</dbReference>
<evidence type="ECO:0000256" key="2">
    <source>
        <dbReference type="ARBA" id="ARBA00007066"/>
    </source>
</evidence>
<dbReference type="InterPro" id="IPR000223">
    <property type="entry name" value="Pept_S26A_signal_pept_1"/>
</dbReference>
<dbReference type="NCBIfam" id="TIGR02227">
    <property type="entry name" value="sigpep_I_bact"/>
    <property type="match status" value="1"/>
</dbReference>
<evidence type="ECO:0000256" key="11">
    <source>
        <dbReference type="PIRSR" id="PIRSR600223-1"/>
    </source>
</evidence>
<dbReference type="OrthoDB" id="9996127at2759"/>
<reference evidence="14 15" key="1">
    <citation type="submission" date="2020-08" db="EMBL/GenBank/DDBJ databases">
        <title>Aphidius gifuensis genome sequencing and assembly.</title>
        <authorList>
            <person name="Du Z."/>
        </authorList>
    </citation>
    <scope>NUCLEOTIDE SEQUENCE [LARGE SCALE GENOMIC DNA]</scope>
    <source>
        <strain evidence="14">YNYX2018</strain>
        <tissue evidence="14">Adults</tissue>
    </source>
</reference>
<evidence type="ECO:0000256" key="9">
    <source>
        <dbReference type="ARBA" id="ARBA00023128"/>
    </source>
</evidence>
<keyword evidence="9 12" id="KW-0496">Mitochondrion</keyword>
<organism evidence="14 15">
    <name type="scientific">Aphidius gifuensis</name>
    <name type="common">Parasitoid wasp</name>
    <dbReference type="NCBI Taxonomy" id="684658"/>
    <lineage>
        <taxon>Eukaryota</taxon>
        <taxon>Metazoa</taxon>
        <taxon>Ecdysozoa</taxon>
        <taxon>Arthropoda</taxon>
        <taxon>Hexapoda</taxon>
        <taxon>Insecta</taxon>
        <taxon>Pterygota</taxon>
        <taxon>Neoptera</taxon>
        <taxon>Endopterygota</taxon>
        <taxon>Hymenoptera</taxon>
        <taxon>Apocrita</taxon>
        <taxon>Ichneumonoidea</taxon>
        <taxon>Braconidae</taxon>
        <taxon>Aphidiinae</taxon>
        <taxon>Aphidius</taxon>
    </lineage>
</organism>
<dbReference type="InterPro" id="IPR019533">
    <property type="entry name" value="Peptidase_S26"/>
</dbReference>
<comment type="subcellular location">
    <subcellularLocation>
        <location evidence="1">Mitochondrion inner membrane</location>
        <topology evidence="1">Single-pass membrane protein</topology>
    </subcellularLocation>
</comment>
<dbReference type="PANTHER" id="PTHR46041:SF2">
    <property type="entry name" value="MITOCHONDRIAL INNER MEMBRANE PROTEASE SUBUNIT 2"/>
    <property type="match status" value="1"/>
</dbReference>
<dbReference type="Pfam" id="PF10502">
    <property type="entry name" value="Peptidase_S26"/>
    <property type="match status" value="1"/>
</dbReference>
<keyword evidence="10" id="KW-0472">Membrane</keyword>
<evidence type="ECO:0000256" key="8">
    <source>
        <dbReference type="ARBA" id="ARBA00022989"/>
    </source>
</evidence>
<evidence type="ECO:0000256" key="7">
    <source>
        <dbReference type="ARBA" id="ARBA00022801"/>
    </source>
</evidence>
<dbReference type="Proteomes" id="UP000639338">
    <property type="component" value="Unassembled WGS sequence"/>
</dbReference>
<evidence type="ECO:0000256" key="5">
    <source>
        <dbReference type="ARBA" id="ARBA00022692"/>
    </source>
</evidence>
<dbReference type="FunFam" id="2.10.109.10:FF:000005">
    <property type="entry name" value="Mitochondrial inner membrane protease subunit"/>
    <property type="match status" value="1"/>
</dbReference>
<evidence type="ECO:0000256" key="10">
    <source>
        <dbReference type="ARBA" id="ARBA00023136"/>
    </source>
</evidence>
<protein>
    <recommendedName>
        <fullName evidence="12">Mitochondrial inner membrane protease subunit</fullName>
        <ecNumber evidence="12">3.4.21.-</ecNumber>
    </recommendedName>
</protein>
<evidence type="ECO:0000256" key="12">
    <source>
        <dbReference type="RuleBase" id="RU362041"/>
    </source>
</evidence>